<dbReference type="Proteomes" id="UP000789901">
    <property type="component" value="Unassembled WGS sequence"/>
</dbReference>
<accession>A0ABN7URR3</accession>
<reference evidence="2 3" key="1">
    <citation type="submission" date="2021-06" db="EMBL/GenBank/DDBJ databases">
        <authorList>
            <person name="Kallberg Y."/>
            <person name="Tangrot J."/>
            <person name="Rosling A."/>
        </authorList>
    </citation>
    <scope>NUCLEOTIDE SEQUENCE [LARGE SCALE GENOMIC DNA]</scope>
    <source>
        <strain evidence="2 3">120-4 pot B 10/14</strain>
    </source>
</reference>
<feature type="compositionally biased region" description="Basic and acidic residues" evidence="1">
    <location>
        <begin position="26"/>
        <end position="41"/>
    </location>
</feature>
<evidence type="ECO:0000313" key="2">
    <source>
        <dbReference type="EMBL" id="CAG8661268.1"/>
    </source>
</evidence>
<comment type="caution">
    <text evidence="2">The sequence shown here is derived from an EMBL/GenBank/DDBJ whole genome shotgun (WGS) entry which is preliminary data.</text>
</comment>
<sequence length="146" mass="16997">MKNFGIRTEKEETIGQQKSADMDLDDEKKEQDKEETLKKNENNLPTIKNQLRLIIEAKLEIGAEKDKANISKYQKAHMIDYAKEICVKKDKHDVPKDYKESTELSLANEVKNSEHGDKEGLRKAHECWIEKASEFKRIFYEGIKAL</sequence>
<proteinExistence type="predicted"/>
<organism evidence="2 3">
    <name type="scientific">Gigaspora margarita</name>
    <dbReference type="NCBI Taxonomy" id="4874"/>
    <lineage>
        <taxon>Eukaryota</taxon>
        <taxon>Fungi</taxon>
        <taxon>Fungi incertae sedis</taxon>
        <taxon>Mucoromycota</taxon>
        <taxon>Glomeromycotina</taxon>
        <taxon>Glomeromycetes</taxon>
        <taxon>Diversisporales</taxon>
        <taxon>Gigasporaceae</taxon>
        <taxon>Gigaspora</taxon>
    </lineage>
</organism>
<protein>
    <submittedName>
        <fullName evidence="2">17491_t:CDS:1</fullName>
    </submittedName>
</protein>
<keyword evidence="3" id="KW-1185">Reference proteome</keyword>
<evidence type="ECO:0000256" key="1">
    <source>
        <dbReference type="SAM" id="MobiDB-lite"/>
    </source>
</evidence>
<evidence type="ECO:0000313" key="3">
    <source>
        <dbReference type="Proteomes" id="UP000789901"/>
    </source>
</evidence>
<gene>
    <name evidence="2" type="ORF">GMARGA_LOCUS9896</name>
</gene>
<name>A0ABN7URR3_GIGMA</name>
<dbReference type="EMBL" id="CAJVQB010005416">
    <property type="protein sequence ID" value="CAG8661268.1"/>
    <property type="molecule type" value="Genomic_DNA"/>
</dbReference>
<feature type="region of interest" description="Disordered" evidence="1">
    <location>
        <begin position="1"/>
        <end position="42"/>
    </location>
</feature>